<gene>
    <name evidence="2" type="ORF">NDU88_000115</name>
</gene>
<feature type="region of interest" description="Disordered" evidence="1">
    <location>
        <begin position="1"/>
        <end position="89"/>
    </location>
</feature>
<evidence type="ECO:0000313" key="2">
    <source>
        <dbReference type="EMBL" id="KAJ1079883.1"/>
    </source>
</evidence>
<reference evidence="2" key="1">
    <citation type="journal article" date="2022" name="bioRxiv">
        <title>Sequencing and chromosome-scale assembly of the giantPleurodeles waltlgenome.</title>
        <authorList>
            <person name="Brown T."/>
            <person name="Elewa A."/>
            <person name="Iarovenko S."/>
            <person name="Subramanian E."/>
            <person name="Araus A.J."/>
            <person name="Petzold A."/>
            <person name="Susuki M."/>
            <person name="Suzuki K.-i.T."/>
            <person name="Hayashi T."/>
            <person name="Toyoda A."/>
            <person name="Oliveira C."/>
            <person name="Osipova E."/>
            <person name="Leigh N.D."/>
            <person name="Simon A."/>
            <person name="Yun M.H."/>
        </authorList>
    </citation>
    <scope>NUCLEOTIDE SEQUENCE</scope>
    <source>
        <strain evidence="2">20211129_DDA</strain>
        <tissue evidence="2">Liver</tissue>
    </source>
</reference>
<dbReference type="Proteomes" id="UP001066276">
    <property type="component" value="Chromosome 12"/>
</dbReference>
<feature type="compositionally biased region" description="Basic and acidic residues" evidence="1">
    <location>
        <begin position="17"/>
        <end position="28"/>
    </location>
</feature>
<protein>
    <submittedName>
        <fullName evidence="2">Uncharacterized protein</fullName>
    </submittedName>
</protein>
<comment type="caution">
    <text evidence="2">The sequence shown here is derived from an EMBL/GenBank/DDBJ whole genome shotgun (WGS) entry which is preliminary data.</text>
</comment>
<evidence type="ECO:0000256" key="1">
    <source>
        <dbReference type="SAM" id="MobiDB-lite"/>
    </source>
</evidence>
<proteinExistence type="predicted"/>
<name>A0AAV7KMQ6_PLEWA</name>
<dbReference type="AlphaFoldDB" id="A0AAV7KMQ6"/>
<organism evidence="2 3">
    <name type="scientific">Pleurodeles waltl</name>
    <name type="common">Iberian ribbed newt</name>
    <dbReference type="NCBI Taxonomy" id="8319"/>
    <lineage>
        <taxon>Eukaryota</taxon>
        <taxon>Metazoa</taxon>
        <taxon>Chordata</taxon>
        <taxon>Craniata</taxon>
        <taxon>Vertebrata</taxon>
        <taxon>Euteleostomi</taxon>
        <taxon>Amphibia</taxon>
        <taxon>Batrachia</taxon>
        <taxon>Caudata</taxon>
        <taxon>Salamandroidea</taxon>
        <taxon>Salamandridae</taxon>
        <taxon>Pleurodelinae</taxon>
        <taxon>Pleurodeles</taxon>
    </lineage>
</organism>
<evidence type="ECO:0000313" key="3">
    <source>
        <dbReference type="Proteomes" id="UP001066276"/>
    </source>
</evidence>
<sequence length="155" mass="16929">MHAREGVGRLLGAPPHELLDPSGARRDASLAGLLSPHAHRRPRADPPCTPEERVTAQGKARPCFYPGRGGRLTSGSPVRRARLSTDTSGTCTRARKLRVRPTAILRSGDVKGFWVGPIGRASSDWPLVWTRLKLSNTRVTMTPVNRAGARLRENQ</sequence>
<keyword evidence="3" id="KW-1185">Reference proteome</keyword>
<dbReference type="EMBL" id="JANPWB010000016">
    <property type="protein sequence ID" value="KAJ1079883.1"/>
    <property type="molecule type" value="Genomic_DNA"/>
</dbReference>
<accession>A0AAV7KMQ6</accession>